<keyword evidence="1" id="KW-1133">Transmembrane helix</keyword>
<proteinExistence type="predicted"/>
<feature type="transmembrane region" description="Helical" evidence="1">
    <location>
        <begin position="192"/>
        <end position="213"/>
    </location>
</feature>
<evidence type="ECO:0000256" key="1">
    <source>
        <dbReference type="SAM" id="Phobius"/>
    </source>
</evidence>
<dbReference type="InParanoid" id="G5A746"/>
<feature type="transmembrane region" description="Helical" evidence="1">
    <location>
        <begin position="234"/>
        <end position="255"/>
    </location>
</feature>
<evidence type="ECO:0000313" key="2">
    <source>
        <dbReference type="EMBL" id="EGZ09151.1"/>
    </source>
</evidence>
<name>G5A746_PHYSP</name>
<feature type="transmembrane region" description="Helical" evidence="1">
    <location>
        <begin position="159"/>
        <end position="180"/>
    </location>
</feature>
<organism evidence="2 3">
    <name type="scientific">Phytophthora sojae (strain P6497)</name>
    <name type="common">Soybean stem and root rot agent</name>
    <name type="synonym">Phytophthora megasperma f. sp. glycines</name>
    <dbReference type="NCBI Taxonomy" id="1094619"/>
    <lineage>
        <taxon>Eukaryota</taxon>
        <taxon>Sar</taxon>
        <taxon>Stramenopiles</taxon>
        <taxon>Oomycota</taxon>
        <taxon>Peronosporomycetes</taxon>
        <taxon>Peronosporales</taxon>
        <taxon>Peronosporaceae</taxon>
        <taxon>Phytophthora</taxon>
    </lineage>
</organism>
<dbReference type="KEGG" id="psoj:PHYSODRAFT_524919"/>
<dbReference type="EMBL" id="JH159160">
    <property type="protein sequence ID" value="EGZ09151.1"/>
    <property type="molecule type" value="Genomic_DNA"/>
</dbReference>
<dbReference type="PANTHER" id="PTHR33876:SF4">
    <property type="entry name" value="CHLOROPLAST PROTEIN FOR GROWTH AND FERTILITY 2"/>
    <property type="match status" value="1"/>
</dbReference>
<dbReference type="InterPro" id="IPR052776">
    <property type="entry name" value="Chloro_ReproSupport/MetalTrans"/>
</dbReference>
<keyword evidence="1" id="KW-0472">Membrane</keyword>
<accession>G5A746</accession>
<gene>
    <name evidence="2" type="ORF">PHYSODRAFT_524919</name>
</gene>
<evidence type="ECO:0008006" key="4">
    <source>
        <dbReference type="Google" id="ProtNLM"/>
    </source>
</evidence>
<keyword evidence="1" id="KW-0812">Transmembrane</keyword>
<dbReference type="RefSeq" id="XP_009535784.1">
    <property type="nucleotide sequence ID" value="XM_009537489.1"/>
</dbReference>
<dbReference type="PANTHER" id="PTHR33876">
    <property type="entry name" value="UNNAMED PRODUCT"/>
    <property type="match status" value="1"/>
</dbReference>
<feature type="transmembrane region" description="Helical" evidence="1">
    <location>
        <begin position="97"/>
        <end position="114"/>
    </location>
</feature>
<evidence type="ECO:0000313" key="3">
    <source>
        <dbReference type="Proteomes" id="UP000002640"/>
    </source>
</evidence>
<keyword evidence="3" id="KW-1185">Reference proteome</keyword>
<dbReference type="OMA" id="HSAYASM"/>
<dbReference type="Proteomes" id="UP000002640">
    <property type="component" value="Unassembled WGS sequence"/>
</dbReference>
<protein>
    <recommendedName>
        <fullName evidence="4">Urease accessory protein UreH-like transmembrane domain-containing protein</fullName>
    </recommendedName>
</protein>
<feature type="transmembrane region" description="Helical" evidence="1">
    <location>
        <begin position="67"/>
        <end position="85"/>
    </location>
</feature>
<sequence>MDPVISTATRLLTEADSSLEHASVGKIISTGLLLGIVHVLTGPDHLSALAAMATGGSFKAFALGVRWGCGHSLGLLIMAGIFFAAGQTIDLDDVGGYLNYVVGVFMIALGVWTGRSIYRKYHQAHDEEKASNDGLEGPKTFKQNYCANLSFENPMMQRVAALCVGIVHGIAGPGGILGVLPAVVLNNWGKSIAYLGSFCGASILTMGVFAAVYGEVTRRLGGSSPKMDFRVGMCSSAFSFVVGVLWIILQAAGVLDEIFG</sequence>
<reference evidence="2 3" key="1">
    <citation type="journal article" date="2006" name="Science">
        <title>Phytophthora genome sequences uncover evolutionary origins and mechanisms of pathogenesis.</title>
        <authorList>
            <person name="Tyler B.M."/>
            <person name="Tripathy S."/>
            <person name="Zhang X."/>
            <person name="Dehal P."/>
            <person name="Jiang R.H."/>
            <person name="Aerts A."/>
            <person name="Arredondo F.D."/>
            <person name="Baxter L."/>
            <person name="Bensasson D."/>
            <person name="Beynon J.L."/>
            <person name="Chapman J."/>
            <person name="Damasceno C.M."/>
            <person name="Dorrance A.E."/>
            <person name="Dou D."/>
            <person name="Dickerman A.W."/>
            <person name="Dubchak I.L."/>
            <person name="Garbelotto M."/>
            <person name="Gijzen M."/>
            <person name="Gordon S.G."/>
            <person name="Govers F."/>
            <person name="Grunwald N.J."/>
            <person name="Huang W."/>
            <person name="Ivors K.L."/>
            <person name="Jones R.W."/>
            <person name="Kamoun S."/>
            <person name="Krampis K."/>
            <person name="Lamour K.H."/>
            <person name="Lee M.K."/>
            <person name="McDonald W.H."/>
            <person name="Medina M."/>
            <person name="Meijer H.J."/>
            <person name="Nordberg E.K."/>
            <person name="Maclean D.J."/>
            <person name="Ospina-Giraldo M.D."/>
            <person name="Morris P.F."/>
            <person name="Phuntumart V."/>
            <person name="Putnam N.H."/>
            <person name="Rash S."/>
            <person name="Rose J.K."/>
            <person name="Sakihama Y."/>
            <person name="Salamov A.A."/>
            <person name="Savidor A."/>
            <person name="Scheuring C.F."/>
            <person name="Smith B.M."/>
            <person name="Sobral B.W."/>
            <person name="Terry A."/>
            <person name="Torto-Alalibo T.A."/>
            <person name="Win J."/>
            <person name="Xu Z."/>
            <person name="Zhang H."/>
            <person name="Grigoriev I.V."/>
            <person name="Rokhsar D.S."/>
            <person name="Boore J.L."/>
        </authorList>
    </citation>
    <scope>NUCLEOTIDE SEQUENCE [LARGE SCALE GENOMIC DNA]</scope>
    <source>
        <strain evidence="2 3">P6497</strain>
    </source>
</reference>
<dbReference type="GeneID" id="20660818"/>
<dbReference type="AlphaFoldDB" id="G5A746"/>